<dbReference type="Gene3D" id="3.50.50.60">
    <property type="entry name" value="FAD/NAD(P)-binding domain"/>
    <property type="match status" value="1"/>
</dbReference>
<dbReference type="InterPro" id="IPR003953">
    <property type="entry name" value="FAD-dep_OxRdtase_2_FAD-bd"/>
</dbReference>
<dbReference type="Pfam" id="PF02910">
    <property type="entry name" value="Succ_DH_flav_C"/>
    <property type="match status" value="1"/>
</dbReference>
<evidence type="ECO:0000256" key="11">
    <source>
        <dbReference type="NCBIfam" id="TIGR00551"/>
    </source>
</evidence>
<gene>
    <name evidence="15" type="primary">nadB</name>
    <name evidence="15" type="ORF">GCM10007362_43800</name>
</gene>
<name>A0ABQ2A836_9BACL</name>
<dbReference type="PRINTS" id="PR00368">
    <property type="entry name" value="FADPNR"/>
</dbReference>
<comment type="subcellular location">
    <subcellularLocation>
        <location evidence="12">Cytoplasm</location>
    </subcellularLocation>
</comment>
<evidence type="ECO:0000256" key="2">
    <source>
        <dbReference type="ARBA" id="ARBA00004950"/>
    </source>
</evidence>
<dbReference type="SUPFAM" id="SSF56425">
    <property type="entry name" value="Succinate dehydrogenase/fumarate reductase flavoprotein, catalytic domain"/>
    <property type="match status" value="1"/>
</dbReference>
<dbReference type="EC" id="1.4.3.16" evidence="4 11"/>
<evidence type="ECO:0000259" key="13">
    <source>
        <dbReference type="Pfam" id="PF00890"/>
    </source>
</evidence>
<protein>
    <recommendedName>
        <fullName evidence="5 11">L-aspartate oxidase</fullName>
        <ecNumber evidence="4 11">1.4.3.16</ecNumber>
    </recommendedName>
</protein>
<dbReference type="InterPro" id="IPR037099">
    <property type="entry name" value="Fum_R/Succ_DH_flav-like_C_sf"/>
</dbReference>
<comment type="pathway">
    <text evidence="2 12">Cofactor biosynthesis; NAD(+) biosynthesis; iminoaspartate from L-aspartate (oxidase route): step 1/1.</text>
</comment>
<comment type="caution">
    <text evidence="15">The sequence shown here is derived from an EMBL/GenBank/DDBJ whole genome shotgun (WGS) entry which is preliminary data.</text>
</comment>
<keyword evidence="7 12" id="KW-0662">Pyridine nucleotide biosynthesis</keyword>
<proteinExistence type="inferred from homology"/>
<dbReference type="SUPFAM" id="SSF46977">
    <property type="entry name" value="Succinate dehydrogenase/fumarate reductase flavoprotein C-terminal domain"/>
    <property type="match status" value="1"/>
</dbReference>
<dbReference type="InterPro" id="IPR027477">
    <property type="entry name" value="Succ_DH/fumarate_Rdtase_cat_sf"/>
</dbReference>
<comment type="function">
    <text evidence="12">Catalyzes the oxidation of L-aspartate to iminoaspartate.</text>
</comment>
<evidence type="ECO:0000313" key="15">
    <source>
        <dbReference type="EMBL" id="GGH85718.1"/>
    </source>
</evidence>
<evidence type="ECO:0000256" key="1">
    <source>
        <dbReference type="ARBA" id="ARBA00001974"/>
    </source>
</evidence>
<dbReference type="Proteomes" id="UP000605427">
    <property type="component" value="Unassembled WGS sequence"/>
</dbReference>
<dbReference type="PANTHER" id="PTHR42716:SF2">
    <property type="entry name" value="L-ASPARTATE OXIDASE, CHLOROPLASTIC"/>
    <property type="match status" value="1"/>
</dbReference>
<evidence type="ECO:0000256" key="12">
    <source>
        <dbReference type="RuleBase" id="RU362049"/>
    </source>
</evidence>
<evidence type="ECO:0000256" key="4">
    <source>
        <dbReference type="ARBA" id="ARBA00012173"/>
    </source>
</evidence>
<dbReference type="Pfam" id="PF00890">
    <property type="entry name" value="FAD_binding_2"/>
    <property type="match status" value="1"/>
</dbReference>
<keyword evidence="8 12" id="KW-0274">FAD</keyword>
<evidence type="ECO:0000259" key="14">
    <source>
        <dbReference type="Pfam" id="PF02910"/>
    </source>
</evidence>
<evidence type="ECO:0000256" key="10">
    <source>
        <dbReference type="ARBA" id="ARBA00048305"/>
    </source>
</evidence>
<dbReference type="EMBL" id="BMDD01000006">
    <property type="protein sequence ID" value="GGH85718.1"/>
    <property type="molecule type" value="Genomic_DNA"/>
</dbReference>
<feature type="domain" description="Fumarate reductase/succinate dehydrogenase flavoprotein-like C-terminal" evidence="14">
    <location>
        <begin position="442"/>
        <end position="531"/>
    </location>
</feature>
<dbReference type="InterPro" id="IPR005288">
    <property type="entry name" value="NadB"/>
</dbReference>
<keyword evidence="6 12" id="KW-0285">Flavoprotein</keyword>
<organism evidence="15 16">
    <name type="scientific">Saccharibacillus endophyticus</name>
    <dbReference type="NCBI Taxonomy" id="2060666"/>
    <lineage>
        <taxon>Bacteria</taxon>
        <taxon>Bacillati</taxon>
        <taxon>Bacillota</taxon>
        <taxon>Bacilli</taxon>
        <taxon>Bacillales</taxon>
        <taxon>Paenibacillaceae</taxon>
        <taxon>Saccharibacillus</taxon>
    </lineage>
</organism>
<dbReference type="InterPro" id="IPR036188">
    <property type="entry name" value="FAD/NAD-bd_sf"/>
</dbReference>
<dbReference type="Gene3D" id="1.20.58.100">
    <property type="entry name" value="Fumarate reductase/succinate dehydrogenase flavoprotein-like, C-terminal domain"/>
    <property type="match status" value="1"/>
</dbReference>
<dbReference type="SUPFAM" id="SSF51905">
    <property type="entry name" value="FAD/NAD(P)-binding domain"/>
    <property type="match status" value="1"/>
</dbReference>
<evidence type="ECO:0000256" key="9">
    <source>
        <dbReference type="ARBA" id="ARBA00023002"/>
    </source>
</evidence>
<dbReference type="InterPro" id="IPR015939">
    <property type="entry name" value="Fum_Rdtase/Succ_DH_flav-like_C"/>
</dbReference>
<dbReference type="Gene3D" id="3.90.700.10">
    <property type="entry name" value="Succinate dehydrogenase/fumarate reductase flavoprotein, catalytic domain"/>
    <property type="match status" value="1"/>
</dbReference>
<evidence type="ECO:0000256" key="3">
    <source>
        <dbReference type="ARBA" id="ARBA00008562"/>
    </source>
</evidence>
<reference evidence="16" key="1">
    <citation type="journal article" date="2019" name="Int. J. Syst. Evol. Microbiol.">
        <title>The Global Catalogue of Microorganisms (GCM) 10K type strain sequencing project: providing services to taxonomists for standard genome sequencing and annotation.</title>
        <authorList>
            <consortium name="The Broad Institute Genomics Platform"/>
            <consortium name="The Broad Institute Genome Sequencing Center for Infectious Disease"/>
            <person name="Wu L."/>
            <person name="Ma J."/>
        </authorList>
    </citation>
    <scope>NUCLEOTIDE SEQUENCE [LARGE SCALE GENOMIC DNA]</scope>
    <source>
        <strain evidence="16">CCM 8702</strain>
    </source>
</reference>
<dbReference type="NCBIfam" id="TIGR00551">
    <property type="entry name" value="nadB"/>
    <property type="match status" value="1"/>
</dbReference>
<dbReference type="PANTHER" id="PTHR42716">
    <property type="entry name" value="L-ASPARTATE OXIDASE"/>
    <property type="match status" value="1"/>
</dbReference>
<evidence type="ECO:0000256" key="8">
    <source>
        <dbReference type="ARBA" id="ARBA00022827"/>
    </source>
</evidence>
<sequence length="552" mass="59101">MFKPSVIVIGAGAAALSLIASLPEGCSVRLLTKASVRSGNSMLAQGGIAAVHLPEDSVASHVADTLTAGDGHTDFSIVQDLLMEGSAFVHRLAQDGFPFDRDTRQEIRLGLEGAHSFHRIFHAGGDATGRMLTEYLLDRVPGDACILEQAHVLKLIVAQGRCVGVIALHEGELTTFRADSVIIASGGCGSLYANHSGDAGITGDGLMLAYEAGAELCDLEFMQFHPTLLVKNGTTYGLISEAVRGEGGVLRDEQGRAIMEGKHPLGDLAPRDVVARAIHEQIQSGHDVHLDIRGCANFTERFPTITGILRKAGIDVEAGKIPVVPGMHFMMGGIKVDAHGSTSVPGLYAIGEAACTGLHGANRLASNSLLEALVLGKRAARHSFDYARQNGSASRERAAFSDLISGEGNVSGDPMIGSSHVSDRKPTVSDLTLAVPDTTLAELQRQMSRHACIVRDAEGLEYLSAWLNDLPSEEIRLSDLTREQAELARLWQLARLVVSSALLRKESRGAHYRQDYPMRLDPQWSGRTITHTFSTAPILNNERTTEACSVSR</sequence>
<keyword evidence="9 12" id="KW-0560">Oxidoreductase</keyword>
<accession>A0ABQ2A836</accession>
<dbReference type="RefSeq" id="WP_172246775.1">
    <property type="nucleotide sequence ID" value="NZ_BMDD01000006.1"/>
</dbReference>
<comment type="cofactor">
    <cofactor evidence="1 12">
        <name>FAD</name>
        <dbReference type="ChEBI" id="CHEBI:57692"/>
    </cofactor>
</comment>
<evidence type="ECO:0000256" key="5">
    <source>
        <dbReference type="ARBA" id="ARBA00021901"/>
    </source>
</evidence>
<comment type="catalytic activity">
    <reaction evidence="10">
        <text>L-aspartate + O2 = iminosuccinate + H2O2</text>
        <dbReference type="Rhea" id="RHEA:25876"/>
        <dbReference type="ChEBI" id="CHEBI:15379"/>
        <dbReference type="ChEBI" id="CHEBI:16240"/>
        <dbReference type="ChEBI" id="CHEBI:29991"/>
        <dbReference type="ChEBI" id="CHEBI:77875"/>
        <dbReference type="EC" id="1.4.3.16"/>
    </reaction>
    <physiologicalReaction direction="left-to-right" evidence="10">
        <dbReference type="Rhea" id="RHEA:25877"/>
    </physiologicalReaction>
</comment>
<feature type="domain" description="FAD-dependent oxidoreductase 2 FAD-binding" evidence="13">
    <location>
        <begin position="6"/>
        <end position="369"/>
    </location>
</feature>
<evidence type="ECO:0000313" key="16">
    <source>
        <dbReference type="Proteomes" id="UP000605427"/>
    </source>
</evidence>
<evidence type="ECO:0000256" key="6">
    <source>
        <dbReference type="ARBA" id="ARBA00022630"/>
    </source>
</evidence>
<evidence type="ECO:0000256" key="7">
    <source>
        <dbReference type="ARBA" id="ARBA00022642"/>
    </source>
</evidence>
<comment type="similarity">
    <text evidence="3 12">Belongs to the FAD-dependent oxidoreductase 2 family. NadB subfamily.</text>
</comment>
<keyword evidence="16" id="KW-1185">Reference proteome</keyword>